<dbReference type="Gene3D" id="3.40.718.10">
    <property type="entry name" value="Isopropylmalate Dehydrogenase"/>
    <property type="match status" value="1"/>
</dbReference>
<dbReference type="PANTHER" id="PTHR11835">
    <property type="entry name" value="DECARBOXYLATING DEHYDROGENASES-ISOCITRATE, ISOPROPYLMALATE, TARTRATE"/>
    <property type="match status" value="1"/>
</dbReference>
<dbReference type="SUPFAM" id="SSF53659">
    <property type="entry name" value="Isocitrate/Isopropylmalate dehydrogenase-like"/>
    <property type="match status" value="1"/>
</dbReference>
<dbReference type="InterPro" id="IPR024084">
    <property type="entry name" value="IsoPropMal-DH-like_dom"/>
</dbReference>
<feature type="domain" description="Isopropylmalate dehydrogenase-like" evidence="3">
    <location>
        <begin position="4"/>
        <end position="359"/>
    </location>
</feature>
<reference evidence="5" key="1">
    <citation type="submission" date="2019-11" db="EMBL/GenBank/DDBJ databases">
        <title>Lipid analysis of CO2-rich subsurface aquifers suggests an autotrophy-based deep biosphere with lysolipids enriched in CPR bacteria.</title>
        <authorList>
            <person name="Probst A.J."/>
            <person name="Elling F.J."/>
            <person name="Castelle C.J."/>
            <person name="Zhu Q."/>
            <person name="Elvert M."/>
            <person name="Birarda G."/>
            <person name="Holman H.-Y."/>
            <person name="Lane K.R."/>
            <person name="Ladd B."/>
            <person name="Ryan M.C."/>
            <person name="Woyke T."/>
            <person name="Hinrichs K.-U."/>
            <person name="Banfield J.F."/>
        </authorList>
    </citation>
    <scope>NUCLEOTIDE SEQUENCE</scope>
    <source>
        <strain evidence="4">CG_2015-01_33_1645</strain>
        <strain evidence="5">CG_2015-04_33_537</strain>
    </source>
</reference>
<dbReference type="EMBL" id="JAACQH010000001">
    <property type="protein sequence ID" value="NCS90803.1"/>
    <property type="molecule type" value="Genomic_DNA"/>
</dbReference>
<comment type="similarity">
    <text evidence="1">Belongs to the isocitrate and isopropylmalate dehydrogenases family.</text>
</comment>
<dbReference type="GO" id="GO:0051287">
    <property type="term" value="F:NAD binding"/>
    <property type="evidence" value="ECO:0007669"/>
    <property type="project" value="InterPro"/>
</dbReference>
<protein>
    <submittedName>
        <fullName evidence="5">Isocitrate/isopropylmalate dehydrogenase family protein</fullName>
    </submittedName>
</protein>
<dbReference type="GO" id="GO:0000287">
    <property type="term" value="F:magnesium ion binding"/>
    <property type="evidence" value="ECO:0007669"/>
    <property type="project" value="InterPro"/>
</dbReference>
<evidence type="ECO:0000313" key="5">
    <source>
        <dbReference type="EMBL" id="NCS90803.1"/>
    </source>
</evidence>
<evidence type="ECO:0000256" key="2">
    <source>
        <dbReference type="ARBA" id="ARBA00023002"/>
    </source>
</evidence>
<proteinExistence type="inferred from homology"/>
<dbReference type="Proteomes" id="UP000738826">
    <property type="component" value="Unassembled WGS sequence"/>
</dbReference>
<accession>A0A8J7YXH5</accession>
<evidence type="ECO:0000313" key="4">
    <source>
        <dbReference type="EMBL" id="NCN65340.1"/>
    </source>
</evidence>
<dbReference type="AlphaFoldDB" id="A0A8J7YXH5"/>
<dbReference type="EMBL" id="JAACVF010000127">
    <property type="protein sequence ID" value="NCN65340.1"/>
    <property type="molecule type" value="Genomic_DNA"/>
</dbReference>
<dbReference type="SMART" id="SM01329">
    <property type="entry name" value="Iso_dh"/>
    <property type="match status" value="1"/>
</dbReference>
<sequence length="368" mass="40528">MSHKITLIRGDGSGPEIVEQAKRAIDKAIEVGGEKIRWEIFDAGADVVAKEGTPLPTHVIDSVKRNKIALKGPITTPLGKGFRSVNVKLRKQLDLYACVRPCKYYKGIKTRISEPENIDLVIIRENTEDLYAGIEFEKGNADTIELIKFIESKDKGKIREDSAIGLKAISGFGSKRIIKYAFEYAERNKRKSVTAVTKSNIMKFSDGLFMHTAEEISKNHPEIKFKHKLVDSLCMDIVQFPENYDVLVLPNLYGDIVSDLCAGLIGGLGVAPGANIGDDCAVFEAVHGSAPEFKGTYRLNPTALILSGVLMLRYIKENDAAEILENAVAKVVEDGKYVTFDIAKNPTEAVGTKEMTDAILKEIEHLSV</sequence>
<dbReference type="GO" id="GO:0006099">
    <property type="term" value="P:tricarboxylic acid cycle"/>
    <property type="evidence" value="ECO:0007669"/>
    <property type="project" value="TreeGrafter"/>
</dbReference>
<evidence type="ECO:0000313" key="6">
    <source>
        <dbReference type="Proteomes" id="UP000738826"/>
    </source>
</evidence>
<gene>
    <name evidence="5" type="ORF">GW779_00035</name>
    <name evidence="4" type="ORF">GW910_04695</name>
</gene>
<dbReference type="InterPro" id="IPR019818">
    <property type="entry name" value="IsoCit/isopropylmalate_DH_CS"/>
</dbReference>
<dbReference type="Proteomes" id="UP000768163">
    <property type="component" value="Unassembled WGS sequence"/>
</dbReference>
<dbReference type="PROSITE" id="PS00470">
    <property type="entry name" value="IDH_IMDH"/>
    <property type="match status" value="1"/>
</dbReference>
<dbReference type="PANTHER" id="PTHR11835:SF34">
    <property type="entry name" value="ISOCITRATE DEHYDROGENASE [NAD] SUBUNIT ALPHA, MITOCHONDRIAL"/>
    <property type="match status" value="1"/>
</dbReference>
<organism evidence="5 6">
    <name type="scientific">Candidatus Altarchaeum hamiconexum</name>
    <dbReference type="NCBI Taxonomy" id="1803513"/>
    <lineage>
        <taxon>Archaea</taxon>
        <taxon>Candidatus Altarchaeota</taxon>
        <taxon>Candidatus Altiarchaeia</taxon>
        <taxon>Candidatus Altarchaeales</taxon>
        <taxon>Candidatus Altarchaeaceae</taxon>
        <taxon>Candidatus Altarchaeum</taxon>
    </lineage>
</organism>
<evidence type="ECO:0000259" key="3">
    <source>
        <dbReference type="SMART" id="SM01329"/>
    </source>
</evidence>
<comment type="caution">
    <text evidence="5">The sequence shown here is derived from an EMBL/GenBank/DDBJ whole genome shotgun (WGS) entry which is preliminary data.</text>
</comment>
<dbReference type="GO" id="GO:0004449">
    <property type="term" value="F:isocitrate dehydrogenase (NAD+) activity"/>
    <property type="evidence" value="ECO:0007669"/>
    <property type="project" value="TreeGrafter"/>
</dbReference>
<dbReference type="GO" id="GO:0006102">
    <property type="term" value="P:isocitrate metabolic process"/>
    <property type="evidence" value="ECO:0007669"/>
    <property type="project" value="TreeGrafter"/>
</dbReference>
<dbReference type="Pfam" id="PF00180">
    <property type="entry name" value="Iso_dh"/>
    <property type="match status" value="1"/>
</dbReference>
<evidence type="ECO:0000256" key="1">
    <source>
        <dbReference type="ARBA" id="ARBA00007769"/>
    </source>
</evidence>
<keyword evidence="2" id="KW-0560">Oxidoreductase</keyword>
<name>A0A8J7YXH5_9ARCH</name>